<feature type="transmembrane region" description="Helical" evidence="1">
    <location>
        <begin position="14"/>
        <end position="34"/>
    </location>
</feature>
<reference evidence="2 3" key="2">
    <citation type="submission" date="2019-08" db="EMBL/GenBank/DDBJ databases">
        <authorList>
            <person name="Henke P."/>
        </authorList>
    </citation>
    <scope>NUCLEOTIDE SEQUENCE [LARGE SCALE GENOMIC DNA]</scope>
    <source>
        <strain evidence="2">Phe10_nw2017</strain>
    </source>
</reference>
<evidence type="ECO:0000256" key="1">
    <source>
        <dbReference type="SAM" id="Phobius"/>
    </source>
</evidence>
<name>A0A5C6M674_9PLAN</name>
<sequence length="35" mass="4122">MEPFAEQQKPSVPWHLWLTAVAACLFFIWCFDLVP</sequence>
<comment type="caution">
    <text evidence="2">The sequence shown here is derived from an EMBL/GenBank/DDBJ whole genome shotgun (WGS) entry which is preliminary data.</text>
</comment>
<keyword evidence="3" id="KW-1185">Reference proteome</keyword>
<dbReference type="EMBL" id="SRHE01000196">
    <property type="protein sequence ID" value="TWW09717.1"/>
    <property type="molecule type" value="Genomic_DNA"/>
</dbReference>
<gene>
    <name evidence="2" type="ORF">E3A20_11520</name>
</gene>
<feature type="non-terminal residue" evidence="2">
    <location>
        <position position="35"/>
    </location>
</feature>
<evidence type="ECO:0000313" key="2">
    <source>
        <dbReference type="EMBL" id="TWW09717.1"/>
    </source>
</evidence>
<evidence type="ECO:0000313" key="3">
    <source>
        <dbReference type="Proteomes" id="UP000321083"/>
    </source>
</evidence>
<dbReference type="AlphaFoldDB" id="A0A5C6M674"/>
<accession>A0A5C6M674</accession>
<keyword evidence="1" id="KW-1133">Transmembrane helix</keyword>
<protein>
    <submittedName>
        <fullName evidence="2">Uncharacterized protein</fullName>
    </submittedName>
</protein>
<reference evidence="2 3" key="1">
    <citation type="submission" date="2019-08" db="EMBL/GenBank/DDBJ databases">
        <title>100 year-old enigma solved: identification of Planctomyces bekefii, the type genus and species of the phylum Planctomycetes.</title>
        <authorList>
            <person name="Svetlana D.N."/>
            <person name="Overmann J."/>
        </authorList>
    </citation>
    <scope>NUCLEOTIDE SEQUENCE [LARGE SCALE GENOMIC DNA]</scope>
    <source>
        <strain evidence="2">Phe10_nw2017</strain>
    </source>
</reference>
<dbReference type="Proteomes" id="UP000321083">
    <property type="component" value="Unassembled WGS sequence"/>
</dbReference>
<proteinExistence type="predicted"/>
<keyword evidence="1" id="KW-0812">Transmembrane</keyword>
<organism evidence="2 3">
    <name type="scientific">Planctomyces bekefii</name>
    <dbReference type="NCBI Taxonomy" id="1653850"/>
    <lineage>
        <taxon>Bacteria</taxon>
        <taxon>Pseudomonadati</taxon>
        <taxon>Planctomycetota</taxon>
        <taxon>Planctomycetia</taxon>
        <taxon>Planctomycetales</taxon>
        <taxon>Planctomycetaceae</taxon>
        <taxon>Planctomyces</taxon>
    </lineage>
</organism>
<keyword evidence="1" id="KW-0472">Membrane</keyword>